<sequence>MVEAIDEHDIEKRKDQEFTRQWERLRDAPADTSPVSILSVEDLPACPVGIRLLRIFAEAHPGPYELALQKGLYDLTPPVFAKLPRWQAFVQHRKCCADCNEG</sequence>
<evidence type="ECO:0000313" key="1">
    <source>
        <dbReference type="EMBL" id="SNS40708.1"/>
    </source>
</evidence>
<evidence type="ECO:0000313" key="2">
    <source>
        <dbReference type="Proteomes" id="UP000198356"/>
    </source>
</evidence>
<reference evidence="1 2" key="1">
    <citation type="submission" date="2017-06" db="EMBL/GenBank/DDBJ databases">
        <authorList>
            <person name="Kim H.J."/>
            <person name="Triplett B.A."/>
        </authorList>
    </citation>
    <scope>NUCLEOTIDE SEQUENCE [LARGE SCALE GENOMIC DNA]</scope>
    <source>
        <strain evidence="1 2">DSM 18704</strain>
    </source>
</reference>
<keyword evidence="2" id="KW-1185">Reference proteome</keyword>
<dbReference type="OrthoDB" id="121646at2"/>
<gene>
    <name evidence="1" type="ORF">SAMN05421770_101844</name>
</gene>
<protein>
    <submittedName>
        <fullName evidence="1">Uncharacterized protein</fullName>
    </submittedName>
</protein>
<proteinExistence type="predicted"/>
<name>A0A239E8U6_9BACT</name>
<dbReference type="EMBL" id="FZOU01000001">
    <property type="protein sequence ID" value="SNS40708.1"/>
    <property type="molecule type" value="Genomic_DNA"/>
</dbReference>
<accession>A0A239E8U6</accession>
<dbReference type="RefSeq" id="WP_089407112.1">
    <property type="nucleotide sequence ID" value="NZ_FZOU01000001.1"/>
</dbReference>
<dbReference type="AlphaFoldDB" id="A0A239E8U6"/>
<organism evidence="1 2">
    <name type="scientific">Granulicella rosea</name>
    <dbReference type="NCBI Taxonomy" id="474952"/>
    <lineage>
        <taxon>Bacteria</taxon>
        <taxon>Pseudomonadati</taxon>
        <taxon>Acidobacteriota</taxon>
        <taxon>Terriglobia</taxon>
        <taxon>Terriglobales</taxon>
        <taxon>Acidobacteriaceae</taxon>
        <taxon>Granulicella</taxon>
    </lineage>
</organism>
<dbReference type="Proteomes" id="UP000198356">
    <property type="component" value="Unassembled WGS sequence"/>
</dbReference>